<evidence type="ECO:0000259" key="7">
    <source>
        <dbReference type="Pfam" id="PF00324"/>
    </source>
</evidence>
<dbReference type="PIRSF" id="PIRSF006060">
    <property type="entry name" value="AA_transporter"/>
    <property type="match status" value="1"/>
</dbReference>
<feature type="transmembrane region" description="Helical" evidence="6">
    <location>
        <begin position="238"/>
        <end position="259"/>
    </location>
</feature>
<feature type="compositionally biased region" description="Low complexity" evidence="5">
    <location>
        <begin position="478"/>
        <end position="488"/>
    </location>
</feature>
<name>A0ABP9S1T1_9ACTN</name>
<dbReference type="EMBL" id="BAABJQ010000013">
    <property type="protein sequence ID" value="GAA5189835.1"/>
    <property type="molecule type" value="Genomic_DNA"/>
</dbReference>
<evidence type="ECO:0000256" key="6">
    <source>
        <dbReference type="SAM" id="Phobius"/>
    </source>
</evidence>
<dbReference type="Gene3D" id="1.20.1740.10">
    <property type="entry name" value="Amino acid/polyamine transporter I"/>
    <property type="match status" value="1"/>
</dbReference>
<dbReference type="InterPro" id="IPR050367">
    <property type="entry name" value="APC_superfamily"/>
</dbReference>
<protein>
    <submittedName>
        <fullName evidence="8">APC family permease</fullName>
    </submittedName>
</protein>
<evidence type="ECO:0000313" key="8">
    <source>
        <dbReference type="EMBL" id="GAA5189835.1"/>
    </source>
</evidence>
<feature type="transmembrane region" description="Helical" evidence="6">
    <location>
        <begin position="441"/>
        <end position="460"/>
    </location>
</feature>
<reference evidence="9" key="1">
    <citation type="journal article" date="2019" name="Int. J. Syst. Evol. Microbiol.">
        <title>The Global Catalogue of Microorganisms (GCM) 10K type strain sequencing project: providing services to taxonomists for standard genome sequencing and annotation.</title>
        <authorList>
            <consortium name="The Broad Institute Genomics Platform"/>
            <consortium name="The Broad Institute Genome Sequencing Center for Infectious Disease"/>
            <person name="Wu L."/>
            <person name="Ma J."/>
        </authorList>
    </citation>
    <scope>NUCLEOTIDE SEQUENCE [LARGE SCALE GENOMIC DNA]</scope>
    <source>
        <strain evidence="9">JCM 18304</strain>
    </source>
</reference>
<feature type="transmembrane region" description="Helical" evidence="6">
    <location>
        <begin position="20"/>
        <end position="47"/>
    </location>
</feature>
<evidence type="ECO:0000256" key="3">
    <source>
        <dbReference type="ARBA" id="ARBA00022989"/>
    </source>
</evidence>
<feature type="transmembrane region" description="Helical" evidence="6">
    <location>
        <begin position="163"/>
        <end position="184"/>
    </location>
</feature>
<evidence type="ECO:0000313" key="9">
    <source>
        <dbReference type="Proteomes" id="UP001501570"/>
    </source>
</evidence>
<feature type="transmembrane region" description="Helical" evidence="6">
    <location>
        <begin position="401"/>
        <end position="421"/>
    </location>
</feature>
<dbReference type="RefSeq" id="WP_345632248.1">
    <property type="nucleotide sequence ID" value="NZ_BAABJQ010000013.1"/>
</dbReference>
<feature type="transmembrane region" description="Helical" evidence="6">
    <location>
        <begin position="365"/>
        <end position="389"/>
    </location>
</feature>
<feature type="transmembrane region" description="Helical" evidence="6">
    <location>
        <begin position="96"/>
        <end position="117"/>
    </location>
</feature>
<evidence type="ECO:0000256" key="5">
    <source>
        <dbReference type="SAM" id="MobiDB-lite"/>
    </source>
</evidence>
<feature type="transmembrane region" description="Helical" evidence="6">
    <location>
        <begin position="53"/>
        <end position="75"/>
    </location>
</feature>
<feature type="transmembrane region" description="Helical" evidence="6">
    <location>
        <begin position="137"/>
        <end position="156"/>
    </location>
</feature>
<feature type="transmembrane region" description="Helical" evidence="6">
    <location>
        <begin position="339"/>
        <end position="359"/>
    </location>
</feature>
<accession>A0ABP9S1T1</accession>
<evidence type="ECO:0000256" key="1">
    <source>
        <dbReference type="ARBA" id="ARBA00004141"/>
    </source>
</evidence>
<dbReference type="Proteomes" id="UP001501570">
    <property type="component" value="Unassembled WGS sequence"/>
</dbReference>
<dbReference type="InterPro" id="IPR004841">
    <property type="entry name" value="AA-permease/SLC12A_dom"/>
</dbReference>
<keyword evidence="2 6" id="KW-0812">Transmembrane</keyword>
<dbReference type="PANTHER" id="PTHR42770">
    <property type="entry name" value="AMINO ACID TRANSPORTER-RELATED"/>
    <property type="match status" value="1"/>
</dbReference>
<evidence type="ECO:0000256" key="2">
    <source>
        <dbReference type="ARBA" id="ARBA00022692"/>
    </source>
</evidence>
<comment type="subcellular location">
    <subcellularLocation>
        <location evidence="1">Membrane</location>
        <topology evidence="1">Multi-pass membrane protein</topology>
    </subcellularLocation>
</comment>
<evidence type="ECO:0000256" key="4">
    <source>
        <dbReference type="ARBA" id="ARBA00023136"/>
    </source>
</evidence>
<proteinExistence type="predicted"/>
<feature type="region of interest" description="Disordered" evidence="5">
    <location>
        <begin position="475"/>
        <end position="501"/>
    </location>
</feature>
<gene>
    <name evidence="8" type="ORF">GCM10023322_43460</name>
</gene>
<feature type="transmembrane region" description="Helical" evidence="6">
    <location>
        <begin position="293"/>
        <end position="311"/>
    </location>
</feature>
<feature type="transmembrane region" description="Helical" evidence="6">
    <location>
        <begin position="204"/>
        <end position="226"/>
    </location>
</feature>
<comment type="caution">
    <text evidence="8">The sequence shown here is derived from an EMBL/GenBank/DDBJ whole genome shotgun (WGS) entry which is preliminary data.</text>
</comment>
<dbReference type="Pfam" id="PF00324">
    <property type="entry name" value="AA_permease"/>
    <property type="match status" value="1"/>
</dbReference>
<keyword evidence="4 6" id="KW-0472">Membrane</keyword>
<keyword evidence="3 6" id="KW-1133">Transmembrane helix</keyword>
<organism evidence="8 9">
    <name type="scientific">Rugosimonospora acidiphila</name>
    <dbReference type="NCBI Taxonomy" id="556531"/>
    <lineage>
        <taxon>Bacteria</taxon>
        <taxon>Bacillati</taxon>
        <taxon>Actinomycetota</taxon>
        <taxon>Actinomycetes</taxon>
        <taxon>Micromonosporales</taxon>
        <taxon>Micromonosporaceae</taxon>
        <taxon>Rugosimonospora</taxon>
    </lineage>
</organism>
<sequence>MPSSSGTDVPRALARDRLGIPAVVFFVLSGVAPLTVAAGVVTTAYAVTGLTSVPAAFLAVAVVLGLFSVGYVAMARHITNAGAFYAFVSRGLGRPVGVGAAMVAVVAYNLLQVGLYGAFGPSTAGFMADKLGIHAPWWVWALAAWAIVTVLGLLRVDLNGKVLAVLLSIEIVVAVALAVSGLSHPAGGHVSFATLSPLKLTTSGIGAALVIAVLGFVGFEQSAVFAEEARNPGRTVRVATYFSLAMIALLYAGASWAMAVHNGDGQVASAAARQGPELLFTMGRGILPDAGRVLFLTSLFAAALAFHNAVWRYMYALGRESVLPAVLGRTGRNNVPKTASAAQSLVGLVFIAVFALAGWDPMVKLFFWVGTTGGFGILLLIALTSIAVIRFFARDRHGETAWHRVVAPGIAAVAVLIMLGLALDNYSTLLGVAPGSTSARVLPAIFGVAAIVGIAWALVLRSIRPEVYAAIGQGREPATSGGSATGTTPRGVDGSVRQHAR</sequence>
<feature type="domain" description="Amino acid permease/ SLC12A" evidence="7">
    <location>
        <begin position="23"/>
        <end position="421"/>
    </location>
</feature>
<dbReference type="PANTHER" id="PTHR42770:SF16">
    <property type="entry name" value="AMINO ACID PERMEASE"/>
    <property type="match status" value="1"/>
</dbReference>
<keyword evidence="9" id="KW-1185">Reference proteome</keyword>